<dbReference type="Pfam" id="PF05193">
    <property type="entry name" value="Peptidase_M16_C"/>
    <property type="match status" value="1"/>
</dbReference>
<feature type="region of interest" description="Disordered" evidence="2">
    <location>
        <begin position="1248"/>
        <end position="1313"/>
    </location>
</feature>
<feature type="domain" description="Peptidase M16 N-terminal" evidence="3">
    <location>
        <begin position="48"/>
        <end position="135"/>
    </location>
</feature>
<dbReference type="OMA" id="WEGFARI"/>
<dbReference type="FunFam" id="3.30.830.10:FF:000015">
    <property type="entry name" value="Putative zinc metalloprotease"/>
    <property type="match status" value="1"/>
</dbReference>
<protein>
    <submittedName>
        <fullName evidence="5">Insulinase, putative</fullName>
    </submittedName>
</protein>
<evidence type="ECO:0000256" key="1">
    <source>
        <dbReference type="SAM" id="Coils"/>
    </source>
</evidence>
<dbReference type="Gene3D" id="3.30.830.10">
    <property type="entry name" value="Metalloenzyme, LuxS/M16 peptidase-like"/>
    <property type="match status" value="4"/>
</dbReference>
<dbReference type="EMBL" id="CVMV01000059">
    <property type="protein sequence ID" value="CRG96231.1"/>
    <property type="molecule type" value="Genomic_DNA"/>
</dbReference>
<proteinExistence type="predicted"/>
<evidence type="ECO:0000259" key="4">
    <source>
        <dbReference type="Pfam" id="PF05193"/>
    </source>
</evidence>
<dbReference type="VEuPathDB" id="PlasmoDB:PGAL8A_00344900"/>
<dbReference type="InterPro" id="IPR007863">
    <property type="entry name" value="Peptidase_M16_C"/>
</dbReference>
<dbReference type="OrthoDB" id="952271at2759"/>
<feature type="domain" description="Peptidase M16 C-terminal" evidence="4">
    <location>
        <begin position="195"/>
        <end position="365"/>
    </location>
</feature>
<evidence type="ECO:0000313" key="5">
    <source>
        <dbReference type="EMBL" id="CRG96231.1"/>
    </source>
</evidence>
<dbReference type="GO" id="GO:0046872">
    <property type="term" value="F:metal ion binding"/>
    <property type="evidence" value="ECO:0007669"/>
    <property type="project" value="InterPro"/>
</dbReference>
<sequence>MHDYSRINHIKLEQELTVDEYYSLNSGLRIILSKIKSPKIYGYFTLLTEAENNEGLPHTLEHLIFLGSHKYPYKGLLDFLAYKCLSEGTNAWTSIDHTSYTIETFGIEGFCNILPIYLDFILNPTLEDDVFLSEVHHIFENGAHNGVVYSEMKSIENNCENIVERTMITNLYPNDKSGYRYETGGTLDGLRKTNNNRVREYFKKFYKLNNFAIIIFGDFENDTILNIIHDFEKYHLDLNPSQRKEEKENVKNNYDLCKEVFLQDIQSLNRPWSKKENVEKSNDTKIIKKYYPCNNLNNGQVSIGWRGCEWDQFKTKLSLGLLGNYLTHLTTSPLSKRLLEDKDTYCSSLDFSLEDLKENYFTIDIYDVSYKYKFHKNKVKEHDETNNLENQNNMQVINNIQDDNNNNNLKKEININTLNANNDKDENINNSLIVKDIKKYEQTNFSSNNNEVKINLVGDITRNCLKEVYDKPLNMERLKNIIIRSYLQHLRDLETSPQYLLNEFIIKYFIYGRNIEDLEKCLNLKKIYIDLLNENENYWKELLRTYFIDNNYTEVRCYPSRKKAKEIELSEKKLIENEQKKYGVEKLNKMVKNIKKIKENIEKKPPKSSLDIVPSAKAKNVKIEGITIFRNFKSLENETFINNNNSSEAYKNALNENMPLLNIIQNDLKRIIFPIQLSNIKSNFVSINVLINSNNVDADLKKYIPLLSYLLFETDVEINNKNVKCELFMEEMIRNTINYDCNYGLGESAKSFKAGNLSNILCIHIIGLLENYVKLFDLLFLSIFKMNLNIERLEIILKSAYQNLLQKKTKPKTLVLNLEYALRYMKNSNSGLVSIGQQELVLGIIENKSNLDELLNKLNALKNMLFDLKNISIIIDGDFHKIKNIFSWYDKWFNIDENSNYTVNTPVVNFCFQNNINEMNYQNSKYLDNEISYNNNNIKSYDQNSNISYNSNMNTLNVVENMEKKDNNKYISLGPNVHKSLKEYLDVQFESEDKNFKSNIIKDNAYNGIVCGIKSTDVSYLKLTVKVPSGYDHEHYCELLILREFFSMAEGPLYSSIRGGGYSYECSLDYNCILGELSLRIYRSSDVISALKEALKIFDYYCNNEMKEDELSIAKSSAYYSIFNNQETISDRASQTIFLSLKNLNLNFYETLLSKLENVTAKNILNVCRKYLSRIVNFRIDKNNALIGSTLSIICCSEKTEAIASSLRKDIKFGDICVLNITQLFHFFKTFDIESSLKASSANISNIEPENAESINGKDNLDNSEDNNDDDDDDDDDDNDDDNDDDDDTDDLLSSSNCSVLSDDDSYPGYSEN</sequence>
<evidence type="ECO:0000259" key="3">
    <source>
        <dbReference type="Pfam" id="PF00675"/>
    </source>
</evidence>
<feature type="compositionally biased region" description="Acidic residues" evidence="2">
    <location>
        <begin position="1262"/>
        <end position="1291"/>
    </location>
</feature>
<dbReference type="Proteomes" id="UP000220797">
    <property type="component" value="Unassembled WGS sequence"/>
</dbReference>
<evidence type="ECO:0000256" key="2">
    <source>
        <dbReference type="SAM" id="MobiDB-lite"/>
    </source>
</evidence>
<accession>A0A1J1GUP4</accession>
<keyword evidence="1" id="KW-0175">Coiled coil</keyword>
<name>A0A1J1GUP4_PLAGA</name>
<keyword evidence="6" id="KW-1185">Reference proteome</keyword>
<dbReference type="PANTHER" id="PTHR43016:SF16">
    <property type="entry name" value="METALLOPROTEASE, PUTATIVE (AFU_ORTHOLOGUE AFUA_4G07610)-RELATED"/>
    <property type="match status" value="1"/>
</dbReference>
<feature type="coiled-coil region" evidence="1">
    <location>
        <begin position="844"/>
        <end position="871"/>
    </location>
</feature>
<dbReference type="Pfam" id="PF00675">
    <property type="entry name" value="Peptidase_M16"/>
    <property type="match status" value="1"/>
</dbReference>
<comment type="caution">
    <text evidence="5">The sequence shown here is derived from an EMBL/GenBank/DDBJ whole genome shotgun (WGS) entry which is preliminary data.</text>
</comment>
<gene>
    <name evidence="5" type="ORF">PGAL8A_00344900</name>
</gene>
<dbReference type="InterPro" id="IPR011765">
    <property type="entry name" value="Pept_M16_N"/>
</dbReference>
<dbReference type="RefSeq" id="XP_028529036.1">
    <property type="nucleotide sequence ID" value="XM_028672489.1"/>
</dbReference>
<dbReference type="SUPFAM" id="SSF63411">
    <property type="entry name" value="LuxS/MPP-like metallohydrolase"/>
    <property type="match status" value="5"/>
</dbReference>
<dbReference type="InterPro" id="IPR011249">
    <property type="entry name" value="Metalloenz_LuxS/M16"/>
</dbReference>
<reference evidence="5" key="1">
    <citation type="submission" date="2015-04" db="EMBL/GenBank/DDBJ databases">
        <authorList>
            <consortium name="Pathogen Informatics"/>
        </authorList>
    </citation>
    <scope>NUCLEOTIDE SEQUENCE [LARGE SCALE GENOMIC DNA]</scope>
    <source>
        <strain evidence="5">8A</strain>
    </source>
</reference>
<dbReference type="PANTHER" id="PTHR43016">
    <property type="entry name" value="PRESEQUENCE PROTEASE"/>
    <property type="match status" value="1"/>
</dbReference>
<organism evidence="5 6">
    <name type="scientific">Plasmodium gallinaceum</name>
    <dbReference type="NCBI Taxonomy" id="5849"/>
    <lineage>
        <taxon>Eukaryota</taxon>
        <taxon>Sar</taxon>
        <taxon>Alveolata</taxon>
        <taxon>Apicomplexa</taxon>
        <taxon>Aconoidasida</taxon>
        <taxon>Haemosporida</taxon>
        <taxon>Plasmodiidae</taxon>
        <taxon>Plasmodium</taxon>
        <taxon>Plasmodium (Haemamoeba)</taxon>
    </lineage>
</organism>
<evidence type="ECO:0000313" key="6">
    <source>
        <dbReference type="Proteomes" id="UP000220797"/>
    </source>
</evidence>
<dbReference type="GeneID" id="39731979"/>